<feature type="domain" description="Myb/SANT-like" evidence="1">
    <location>
        <begin position="12"/>
        <end position="103"/>
    </location>
</feature>
<evidence type="ECO:0000259" key="1">
    <source>
        <dbReference type="Pfam" id="PF12776"/>
    </source>
</evidence>
<comment type="caution">
    <text evidence="2">The sequence shown here is derived from an EMBL/GenBank/DDBJ whole genome shotgun (WGS) entry which is preliminary data.</text>
</comment>
<gene>
    <name evidence="2" type="ORF">C2S53_019823</name>
</gene>
<keyword evidence="3" id="KW-1185">Reference proteome</keyword>
<proteinExistence type="predicted"/>
<evidence type="ECO:0000313" key="3">
    <source>
        <dbReference type="Proteomes" id="UP001190926"/>
    </source>
</evidence>
<dbReference type="Proteomes" id="UP001190926">
    <property type="component" value="Unassembled WGS sequence"/>
</dbReference>
<dbReference type="InterPro" id="IPR024752">
    <property type="entry name" value="Myb/SANT-like_dom"/>
</dbReference>
<evidence type="ECO:0000313" key="2">
    <source>
        <dbReference type="EMBL" id="KAH6837970.1"/>
    </source>
</evidence>
<dbReference type="EMBL" id="SDAM02000004">
    <property type="protein sequence ID" value="KAH6837970.1"/>
    <property type="molecule type" value="Genomic_DNA"/>
</dbReference>
<accession>A0AAD4PG98</accession>
<organism evidence="2 3">
    <name type="scientific">Perilla frutescens var. hirtella</name>
    <name type="common">Perilla citriodora</name>
    <name type="synonym">Perilla setoyensis</name>
    <dbReference type="NCBI Taxonomy" id="608512"/>
    <lineage>
        <taxon>Eukaryota</taxon>
        <taxon>Viridiplantae</taxon>
        <taxon>Streptophyta</taxon>
        <taxon>Embryophyta</taxon>
        <taxon>Tracheophyta</taxon>
        <taxon>Spermatophyta</taxon>
        <taxon>Magnoliopsida</taxon>
        <taxon>eudicotyledons</taxon>
        <taxon>Gunneridae</taxon>
        <taxon>Pentapetalae</taxon>
        <taxon>asterids</taxon>
        <taxon>lamiids</taxon>
        <taxon>Lamiales</taxon>
        <taxon>Lamiaceae</taxon>
        <taxon>Nepetoideae</taxon>
        <taxon>Elsholtzieae</taxon>
        <taxon>Perilla</taxon>
    </lineage>
</organism>
<dbReference type="Pfam" id="PF12776">
    <property type="entry name" value="Myb_DNA-bind_3"/>
    <property type="match status" value="1"/>
</dbReference>
<dbReference type="AlphaFoldDB" id="A0AAD4PG98"/>
<protein>
    <recommendedName>
        <fullName evidence="1">Myb/SANT-like domain-containing protein</fullName>
    </recommendedName>
</protein>
<sequence>MSQASIFYDEIWTPEMEAQFIEEALQEQAAGRWMRKLFVGDYVGFFIQHVSSVLNQEFAWQLSIDYYDNRLSFLFTRFNNFTFIIGHDEVKWDKQSNAITMCECVYNWLLETKGEPHYSSLEKLFDLNPADDTDLHEIPIKVNSDSESSD</sequence>
<name>A0AAD4PG98_PERFH</name>
<reference evidence="2 3" key="1">
    <citation type="journal article" date="2021" name="Nat. Commun.">
        <title>Incipient diploidization of the medicinal plant Perilla within 10,000 years.</title>
        <authorList>
            <person name="Zhang Y."/>
            <person name="Shen Q."/>
            <person name="Leng L."/>
            <person name="Zhang D."/>
            <person name="Chen S."/>
            <person name="Shi Y."/>
            <person name="Ning Z."/>
            <person name="Chen S."/>
        </authorList>
    </citation>
    <scope>NUCLEOTIDE SEQUENCE [LARGE SCALE GENOMIC DNA]</scope>
    <source>
        <strain evidence="3">cv. PC099</strain>
    </source>
</reference>